<dbReference type="Proteomes" id="UP000308697">
    <property type="component" value="Unassembled WGS sequence"/>
</dbReference>
<keyword evidence="4" id="KW-1185">Reference proteome</keyword>
<evidence type="ECO:0000313" key="4">
    <source>
        <dbReference type="Proteomes" id="UP000308697"/>
    </source>
</evidence>
<dbReference type="AlphaFoldDB" id="A0A4U0NRS3"/>
<dbReference type="PROSITE" id="PS50911">
    <property type="entry name" value="CHAP"/>
    <property type="match status" value="1"/>
</dbReference>
<reference evidence="3 4" key="1">
    <citation type="submission" date="2019-04" db="EMBL/GenBank/DDBJ databases">
        <title>Streptomyces piniterrae sp. nov., a heliquinomycin-producing actinomycete isolated from rhizosphere soil of Pinus yunnanensis.</title>
        <authorList>
            <person name="Zhuang X."/>
            <person name="Zhao J."/>
        </authorList>
    </citation>
    <scope>NUCLEOTIDE SEQUENCE [LARGE SCALE GENOMIC DNA]</scope>
    <source>
        <strain evidence="4">jys28</strain>
    </source>
</reference>
<proteinExistence type="predicted"/>
<feature type="chain" id="PRO_5020439705" evidence="1">
    <location>
        <begin position="34"/>
        <end position="188"/>
    </location>
</feature>
<keyword evidence="1" id="KW-0732">Signal</keyword>
<sequence>MTSGKARSTIVRGMVAAALAIPSLMLAAGPASATPDDIVAIANANLDHHACDTNSAGEQGYNSSCTGADGSPENWCADFAAWVWAQAGYNVSGLTPAAGSFGQYGAGLHPDPHVGDAVVLNYDGNGYADHVAIVTAVNPDGTIESIGGNEVTNDPATSSAHHDGPYNGAVGDSSYWGMPISGYVSPTN</sequence>
<evidence type="ECO:0000313" key="3">
    <source>
        <dbReference type="EMBL" id="TJZ57215.1"/>
    </source>
</evidence>
<dbReference type="SUPFAM" id="SSF54001">
    <property type="entry name" value="Cysteine proteinases"/>
    <property type="match status" value="1"/>
</dbReference>
<protein>
    <submittedName>
        <fullName evidence="3">CHAP domain-containing protein</fullName>
    </submittedName>
</protein>
<feature type="signal peptide" evidence="1">
    <location>
        <begin position="1"/>
        <end position="33"/>
    </location>
</feature>
<dbReference type="EMBL" id="SUMB01000002">
    <property type="protein sequence ID" value="TJZ57215.1"/>
    <property type="molecule type" value="Genomic_DNA"/>
</dbReference>
<organism evidence="3 4">
    <name type="scientific">Streptomyces piniterrae</name>
    <dbReference type="NCBI Taxonomy" id="2571125"/>
    <lineage>
        <taxon>Bacteria</taxon>
        <taxon>Bacillati</taxon>
        <taxon>Actinomycetota</taxon>
        <taxon>Actinomycetes</taxon>
        <taxon>Kitasatosporales</taxon>
        <taxon>Streptomycetaceae</taxon>
        <taxon>Streptomyces</taxon>
    </lineage>
</organism>
<dbReference type="InterPro" id="IPR007921">
    <property type="entry name" value="CHAP_dom"/>
</dbReference>
<evidence type="ECO:0000259" key="2">
    <source>
        <dbReference type="PROSITE" id="PS50911"/>
    </source>
</evidence>
<evidence type="ECO:0000256" key="1">
    <source>
        <dbReference type="SAM" id="SignalP"/>
    </source>
</evidence>
<comment type="caution">
    <text evidence="3">The sequence shown here is derived from an EMBL/GenBank/DDBJ whole genome shotgun (WGS) entry which is preliminary data.</text>
</comment>
<dbReference type="InterPro" id="IPR038765">
    <property type="entry name" value="Papain-like_cys_pep_sf"/>
</dbReference>
<dbReference type="OrthoDB" id="9815928at2"/>
<gene>
    <name evidence="3" type="ORF">FCH28_07180</name>
</gene>
<accession>A0A4U0NRS3</accession>
<dbReference type="Gene3D" id="3.90.1720.10">
    <property type="entry name" value="endopeptidase domain like (from Nostoc punctiforme)"/>
    <property type="match status" value="1"/>
</dbReference>
<dbReference type="Pfam" id="PF05257">
    <property type="entry name" value="CHAP"/>
    <property type="match status" value="1"/>
</dbReference>
<feature type="domain" description="Peptidase C51" evidence="2">
    <location>
        <begin position="51"/>
        <end position="177"/>
    </location>
</feature>
<name>A0A4U0NRS3_9ACTN</name>